<dbReference type="Gene3D" id="1.20.1110.10">
    <property type="entry name" value="Calcium-transporting ATPase, transmembrane domain"/>
    <property type="match status" value="1"/>
</dbReference>
<dbReference type="EMBL" id="JANQDX010000019">
    <property type="protein sequence ID" value="KAL0904662.1"/>
    <property type="molecule type" value="Genomic_DNA"/>
</dbReference>
<dbReference type="Proteomes" id="UP001552299">
    <property type="component" value="Unassembled WGS sequence"/>
</dbReference>
<comment type="caution">
    <text evidence="5">The sequence shown here is derived from an EMBL/GenBank/DDBJ whole genome shotgun (WGS) entry which is preliminary data.</text>
</comment>
<dbReference type="PANTHER" id="PTHR24093:SF369">
    <property type="entry name" value="CALCIUM-TRANSPORTING ATPASE"/>
    <property type="match status" value="1"/>
</dbReference>
<dbReference type="PANTHER" id="PTHR24093">
    <property type="entry name" value="CATION TRANSPORTING ATPASE"/>
    <property type="match status" value="1"/>
</dbReference>
<protein>
    <recommendedName>
        <fullName evidence="4">Cation-transporting P-type ATPase C-terminal domain-containing protein</fullName>
    </recommendedName>
</protein>
<dbReference type="SUPFAM" id="SSF56784">
    <property type="entry name" value="HAD-like"/>
    <property type="match status" value="1"/>
</dbReference>
<gene>
    <name evidence="5" type="ORF">M5K25_026792</name>
</gene>
<dbReference type="Pfam" id="PF00689">
    <property type="entry name" value="Cation_ATPase_C"/>
    <property type="match status" value="1"/>
</dbReference>
<evidence type="ECO:0000256" key="2">
    <source>
        <dbReference type="ARBA" id="ARBA00022723"/>
    </source>
</evidence>
<dbReference type="Gene3D" id="3.40.50.1000">
    <property type="entry name" value="HAD superfamily/HAD-like"/>
    <property type="match status" value="1"/>
</dbReference>
<accession>A0ABD0TYG7</accession>
<proteinExistence type="predicted"/>
<evidence type="ECO:0000256" key="1">
    <source>
        <dbReference type="ARBA" id="ARBA00004127"/>
    </source>
</evidence>
<dbReference type="InterPro" id="IPR006068">
    <property type="entry name" value="ATPase_P-typ_cation-transptr_C"/>
</dbReference>
<reference evidence="5 6" key="1">
    <citation type="journal article" date="2024" name="Plant Biotechnol. J.">
        <title>Dendrobium thyrsiflorum genome and its molecular insights into genes involved in important horticultural traits.</title>
        <authorList>
            <person name="Chen B."/>
            <person name="Wang J.Y."/>
            <person name="Zheng P.J."/>
            <person name="Li K.L."/>
            <person name="Liang Y.M."/>
            <person name="Chen X.F."/>
            <person name="Zhang C."/>
            <person name="Zhao X."/>
            <person name="He X."/>
            <person name="Zhang G.Q."/>
            <person name="Liu Z.J."/>
            <person name="Xu Q."/>
        </authorList>
    </citation>
    <scope>NUCLEOTIDE SEQUENCE [LARGE SCALE GENOMIC DNA]</scope>
    <source>
        <strain evidence="5">GZMU011</strain>
    </source>
</reference>
<dbReference type="GO" id="GO:0012505">
    <property type="term" value="C:endomembrane system"/>
    <property type="evidence" value="ECO:0007669"/>
    <property type="project" value="UniProtKB-SubCell"/>
</dbReference>
<keyword evidence="6" id="KW-1185">Reference proteome</keyword>
<feature type="domain" description="Cation-transporting P-type ATPase C-terminal" evidence="4">
    <location>
        <begin position="165"/>
        <end position="204"/>
    </location>
</feature>
<evidence type="ECO:0000256" key="3">
    <source>
        <dbReference type="ARBA" id="ARBA00022842"/>
    </source>
</evidence>
<sequence>MVTGDNLQTAKAIALECRILQSEEEAIEPTIIEGQVFRAYSEKAREEIAEKITVMGRSSPNDKLLLVQALKKKGHVVAVTGDGTNDAPALHEADIGLSMGVMGTEVAKESSDIIILDDNFTSVVKVVRWGRSVSANIQKFIQFQLTVNVAALVINVVAAVSSGDIPLNAVELLWVNLIMDTLGALALATELPTDHLMKRLPVGQRDLRNTSIPNCSLRHNGESPTGFPSCFTAEIPFSLCTKPLHYAAICLPKTSANWYRKLQIPLSTCGTCYSPGRLEPKFATGETTTFLSALRNCAEIPLPAQEFFYIPSPDNMTTTGACSPAVKEIFLLFVRVSASLVAARLRSYDDFLFQSDGSYDTSDRKLRRKLPAAKVTFPLPCASSAIPWLFDFVSFGDVPSCGAEVTTF</sequence>
<dbReference type="GO" id="GO:0046872">
    <property type="term" value="F:metal ion binding"/>
    <property type="evidence" value="ECO:0007669"/>
    <property type="project" value="UniProtKB-KW"/>
</dbReference>
<comment type="subcellular location">
    <subcellularLocation>
        <location evidence="1">Endomembrane system</location>
        <topology evidence="1">Multi-pass membrane protein</topology>
    </subcellularLocation>
</comment>
<keyword evidence="2" id="KW-0479">Metal-binding</keyword>
<dbReference type="InterPro" id="IPR023214">
    <property type="entry name" value="HAD_sf"/>
</dbReference>
<dbReference type="InterPro" id="IPR001757">
    <property type="entry name" value="P_typ_ATPase"/>
</dbReference>
<dbReference type="Pfam" id="PF00702">
    <property type="entry name" value="Hydrolase"/>
    <property type="match status" value="1"/>
</dbReference>
<dbReference type="AlphaFoldDB" id="A0ABD0TYG7"/>
<evidence type="ECO:0000313" key="6">
    <source>
        <dbReference type="Proteomes" id="UP001552299"/>
    </source>
</evidence>
<evidence type="ECO:0000259" key="4">
    <source>
        <dbReference type="Pfam" id="PF00689"/>
    </source>
</evidence>
<organism evidence="5 6">
    <name type="scientific">Dendrobium thyrsiflorum</name>
    <name type="common">Pinecone-like raceme dendrobium</name>
    <name type="synonym">Orchid</name>
    <dbReference type="NCBI Taxonomy" id="117978"/>
    <lineage>
        <taxon>Eukaryota</taxon>
        <taxon>Viridiplantae</taxon>
        <taxon>Streptophyta</taxon>
        <taxon>Embryophyta</taxon>
        <taxon>Tracheophyta</taxon>
        <taxon>Spermatophyta</taxon>
        <taxon>Magnoliopsida</taxon>
        <taxon>Liliopsida</taxon>
        <taxon>Asparagales</taxon>
        <taxon>Orchidaceae</taxon>
        <taxon>Epidendroideae</taxon>
        <taxon>Malaxideae</taxon>
        <taxon>Dendrobiinae</taxon>
        <taxon>Dendrobium</taxon>
    </lineage>
</organism>
<dbReference type="PRINTS" id="PR00119">
    <property type="entry name" value="CATATPASE"/>
</dbReference>
<dbReference type="PRINTS" id="PR00120">
    <property type="entry name" value="HATPASE"/>
</dbReference>
<dbReference type="InterPro" id="IPR036412">
    <property type="entry name" value="HAD-like_sf"/>
</dbReference>
<name>A0ABD0TYG7_DENTH</name>
<keyword evidence="3" id="KW-0460">Magnesium</keyword>
<evidence type="ECO:0000313" key="5">
    <source>
        <dbReference type="EMBL" id="KAL0904662.1"/>
    </source>
</evidence>
<dbReference type="NCBIfam" id="TIGR01494">
    <property type="entry name" value="ATPase_P-type"/>
    <property type="match status" value="1"/>
</dbReference>